<dbReference type="Proteomes" id="UP000295717">
    <property type="component" value="Unassembled WGS sequence"/>
</dbReference>
<dbReference type="EMBL" id="SMAO01000011">
    <property type="protein sequence ID" value="TCT18866.1"/>
    <property type="molecule type" value="Genomic_DNA"/>
</dbReference>
<evidence type="ECO:0000313" key="1">
    <source>
        <dbReference type="EMBL" id="TCT18866.1"/>
    </source>
</evidence>
<gene>
    <name evidence="1" type="ORF">EDC35_11165</name>
</gene>
<reference evidence="1 2" key="1">
    <citation type="submission" date="2019-03" db="EMBL/GenBank/DDBJ databases">
        <title>Genomic Encyclopedia of Type Strains, Phase IV (KMG-IV): sequencing the most valuable type-strain genomes for metagenomic binning, comparative biology and taxonomic classification.</title>
        <authorList>
            <person name="Goeker M."/>
        </authorList>
    </citation>
    <scope>NUCLEOTIDE SEQUENCE [LARGE SCALE GENOMIC DNA]</scope>
    <source>
        <strain evidence="1 2">DSM 13587</strain>
    </source>
</reference>
<dbReference type="OrthoDB" id="5770899at2"/>
<comment type="caution">
    <text evidence="1">The sequence shown here is derived from an EMBL/GenBank/DDBJ whole genome shotgun (WGS) entry which is preliminary data.</text>
</comment>
<keyword evidence="2" id="KW-1185">Reference proteome</keyword>
<proteinExistence type="predicted"/>
<evidence type="ECO:0000313" key="2">
    <source>
        <dbReference type="Proteomes" id="UP000295717"/>
    </source>
</evidence>
<sequence>MALPLLAVFAAGSAPATPPLDETTRQLLVEAVEAAAAVDFYHARCRGDQSGRRMENLNKLLVSKLRITVLSVQDDLFPERSYRRTQQRLEDDFVALLLNAGGCASAKDSDLPDSLRDRYDARIEAIHALP</sequence>
<protein>
    <submittedName>
        <fullName evidence="1">Uncharacterized protein</fullName>
    </submittedName>
</protein>
<accession>A0A4R3MTR9</accession>
<organism evidence="1 2">
    <name type="scientific">Thiobaca trueperi</name>
    <dbReference type="NCBI Taxonomy" id="127458"/>
    <lineage>
        <taxon>Bacteria</taxon>
        <taxon>Pseudomonadati</taxon>
        <taxon>Pseudomonadota</taxon>
        <taxon>Gammaproteobacteria</taxon>
        <taxon>Chromatiales</taxon>
        <taxon>Chromatiaceae</taxon>
        <taxon>Thiobaca</taxon>
    </lineage>
</organism>
<dbReference type="AlphaFoldDB" id="A0A4R3MTR9"/>
<name>A0A4R3MTR9_9GAMM</name>